<dbReference type="AlphaFoldDB" id="A0A5A7QY68"/>
<dbReference type="GO" id="GO:0048046">
    <property type="term" value="C:apoplast"/>
    <property type="evidence" value="ECO:0007669"/>
    <property type="project" value="UniProtKB-SubCell"/>
</dbReference>
<dbReference type="PANTHER" id="PTHR31279">
    <property type="entry name" value="PROTEIN EXORDIUM-LIKE 5"/>
    <property type="match status" value="1"/>
</dbReference>
<comment type="similarity">
    <text evidence="5">Belongs to the EXORDIUM family.</text>
</comment>
<accession>A0A5A7QY68</accession>
<evidence type="ECO:0000256" key="6">
    <source>
        <dbReference type="SAM" id="SignalP"/>
    </source>
</evidence>
<keyword evidence="4 6" id="KW-0732">Signal</keyword>
<dbReference type="EMBL" id="BKCP01008959">
    <property type="protein sequence ID" value="GER49952.1"/>
    <property type="molecule type" value="Genomic_DNA"/>
</dbReference>
<evidence type="ECO:0000256" key="1">
    <source>
        <dbReference type="ARBA" id="ARBA00004271"/>
    </source>
</evidence>
<comment type="subcellular location">
    <subcellularLocation>
        <location evidence="1">Secreted</location>
        <location evidence="1">Extracellular space</location>
        <location evidence="1">Apoplast</location>
    </subcellularLocation>
</comment>
<evidence type="ECO:0000256" key="5">
    <source>
        <dbReference type="ARBA" id="ARBA00023591"/>
    </source>
</evidence>
<evidence type="ECO:0000256" key="4">
    <source>
        <dbReference type="ARBA" id="ARBA00022729"/>
    </source>
</evidence>
<evidence type="ECO:0000313" key="7">
    <source>
        <dbReference type="EMBL" id="GER49952.1"/>
    </source>
</evidence>
<evidence type="ECO:0000256" key="3">
    <source>
        <dbReference type="ARBA" id="ARBA00022525"/>
    </source>
</evidence>
<comment type="caution">
    <text evidence="7">The sequence shown here is derived from an EMBL/GenBank/DDBJ whole genome shotgun (WGS) entry which is preliminary data.</text>
</comment>
<dbReference type="InterPro" id="IPR006766">
    <property type="entry name" value="EXORDIUM-like"/>
</dbReference>
<keyword evidence="3" id="KW-0964">Secreted</keyword>
<evidence type="ECO:0008006" key="9">
    <source>
        <dbReference type="Google" id="ProtNLM"/>
    </source>
</evidence>
<name>A0A5A7QY68_STRAF</name>
<keyword evidence="2" id="KW-0052">Apoplast</keyword>
<proteinExistence type="inferred from homology"/>
<protein>
    <recommendedName>
        <fullName evidence="9">Protein EXORDIUM-like 3</fullName>
    </recommendedName>
</protein>
<dbReference type="OrthoDB" id="2016249at2759"/>
<dbReference type="PANTHER" id="PTHR31279:SF7">
    <property type="entry name" value="PROTEIN EXORDIUM-LIKE 3"/>
    <property type="match status" value="1"/>
</dbReference>
<evidence type="ECO:0000313" key="8">
    <source>
        <dbReference type="Proteomes" id="UP000325081"/>
    </source>
</evidence>
<dbReference type="Pfam" id="PF04674">
    <property type="entry name" value="Phi_1"/>
    <property type="match status" value="1"/>
</dbReference>
<dbReference type="Proteomes" id="UP000325081">
    <property type="component" value="Unassembled WGS sequence"/>
</dbReference>
<feature type="chain" id="PRO_5023138296" description="Protein EXORDIUM-like 3" evidence="6">
    <location>
        <begin position="24"/>
        <end position="485"/>
    </location>
</feature>
<keyword evidence="8" id="KW-1185">Reference proteome</keyword>
<feature type="signal peptide" evidence="6">
    <location>
        <begin position="1"/>
        <end position="23"/>
    </location>
</feature>
<reference evidence="8" key="1">
    <citation type="journal article" date="2019" name="Curr. Biol.">
        <title>Genome Sequence of Striga asiatica Provides Insight into the Evolution of Plant Parasitism.</title>
        <authorList>
            <person name="Yoshida S."/>
            <person name="Kim S."/>
            <person name="Wafula E.K."/>
            <person name="Tanskanen J."/>
            <person name="Kim Y.M."/>
            <person name="Honaas L."/>
            <person name="Yang Z."/>
            <person name="Spallek T."/>
            <person name="Conn C.E."/>
            <person name="Ichihashi Y."/>
            <person name="Cheong K."/>
            <person name="Cui S."/>
            <person name="Der J.P."/>
            <person name="Gundlach H."/>
            <person name="Jiao Y."/>
            <person name="Hori C."/>
            <person name="Ishida J.K."/>
            <person name="Kasahara H."/>
            <person name="Kiba T."/>
            <person name="Kim M.S."/>
            <person name="Koo N."/>
            <person name="Laohavisit A."/>
            <person name="Lee Y.H."/>
            <person name="Lumba S."/>
            <person name="McCourt P."/>
            <person name="Mortimer J.C."/>
            <person name="Mutuku J.M."/>
            <person name="Nomura T."/>
            <person name="Sasaki-Sekimoto Y."/>
            <person name="Seto Y."/>
            <person name="Wang Y."/>
            <person name="Wakatake T."/>
            <person name="Sakakibara H."/>
            <person name="Demura T."/>
            <person name="Yamaguchi S."/>
            <person name="Yoneyama K."/>
            <person name="Manabe R.I."/>
            <person name="Nelson D.C."/>
            <person name="Schulman A.H."/>
            <person name="Timko M.P."/>
            <person name="dePamphilis C.W."/>
            <person name="Choi D."/>
            <person name="Shirasu K."/>
        </authorList>
    </citation>
    <scope>NUCLEOTIDE SEQUENCE [LARGE SCALE GENOMIC DNA]</scope>
    <source>
        <strain evidence="8">cv. UVA1</strain>
    </source>
</reference>
<organism evidence="7 8">
    <name type="scientific">Striga asiatica</name>
    <name type="common">Asiatic witchweed</name>
    <name type="synonym">Buchnera asiatica</name>
    <dbReference type="NCBI Taxonomy" id="4170"/>
    <lineage>
        <taxon>Eukaryota</taxon>
        <taxon>Viridiplantae</taxon>
        <taxon>Streptophyta</taxon>
        <taxon>Embryophyta</taxon>
        <taxon>Tracheophyta</taxon>
        <taxon>Spermatophyta</taxon>
        <taxon>Magnoliopsida</taxon>
        <taxon>eudicotyledons</taxon>
        <taxon>Gunneridae</taxon>
        <taxon>Pentapetalae</taxon>
        <taxon>asterids</taxon>
        <taxon>lamiids</taxon>
        <taxon>Lamiales</taxon>
        <taxon>Orobanchaceae</taxon>
        <taxon>Buchnereae</taxon>
        <taxon>Striga</taxon>
    </lineage>
</organism>
<gene>
    <name evidence="7" type="ORF">STAS_27225</name>
</gene>
<evidence type="ECO:0000256" key="2">
    <source>
        <dbReference type="ARBA" id="ARBA00022523"/>
    </source>
</evidence>
<sequence>MSPPPPFAAALTLILLLPGPALSWRPWPNATHPNSTDLLYGGSKRFEGSSDLVHLDYHMGPVLTSEITVHPIWYGAWQNSQKRIIREFIASISPSAASKRPSVASWWGTVRLYTDQTGANISRSVRLGQEKSDRFYSHGRSLTRLDVQSVIRSAVAARTRPLPISPGGIYLVLTSGDVYVRDFCTGACGFHYFTFPSIVGYTLPYAWVGNSARMCPGVCAYPFAVPEYMTGVKPVRAPNGDVGVDGMITVIAHELAELSTNPLINAWYAGQDPSAPVEIADLCEGIYGSGGGGSYTGQLLKESVHICDVEALRFWVAKGIARSPWGSGKLYANFGNQKVAATGGGNVLVIIDEVRDPVADQAGRISRLGSMSVGSHHDLGADREVPASSSWVSSRGDQYLNIVQGGFIVHDRTGIENIERDPKDRKGHLFFCNDVLLRLREELLYCFRLVLTKRPSETKNVVEGRQKRKQGGSLGDKAPCFGLEC</sequence>